<protein>
    <submittedName>
        <fullName evidence="2">Uncharacterized protein</fullName>
    </submittedName>
</protein>
<feature type="region of interest" description="Disordered" evidence="1">
    <location>
        <begin position="1"/>
        <end position="60"/>
    </location>
</feature>
<dbReference type="InParanoid" id="A0A0C3DPL0"/>
<name>A0A0C3DPL0_OIDMZ</name>
<reference evidence="3" key="2">
    <citation type="submission" date="2015-01" db="EMBL/GenBank/DDBJ databases">
        <title>Evolutionary Origins and Diversification of the Mycorrhizal Mutualists.</title>
        <authorList>
            <consortium name="DOE Joint Genome Institute"/>
            <consortium name="Mycorrhizal Genomics Consortium"/>
            <person name="Kohler A."/>
            <person name="Kuo A."/>
            <person name="Nagy L.G."/>
            <person name="Floudas D."/>
            <person name="Copeland A."/>
            <person name="Barry K.W."/>
            <person name="Cichocki N."/>
            <person name="Veneault-Fourrey C."/>
            <person name="LaButti K."/>
            <person name="Lindquist E.A."/>
            <person name="Lipzen A."/>
            <person name="Lundell T."/>
            <person name="Morin E."/>
            <person name="Murat C."/>
            <person name="Riley R."/>
            <person name="Ohm R."/>
            <person name="Sun H."/>
            <person name="Tunlid A."/>
            <person name="Henrissat B."/>
            <person name="Grigoriev I.V."/>
            <person name="Hibbett D.S."/>
            <person name="Martin F."/>
        </authorList>
    </citation>
    <scope>NUCLEOTIDE SEQUENCE [LARGE SCALE GENOMIC DNA]</scope>
    <source>
        <strain evidence="3">Zn</strain>
    </source>
</reference>
<dbReference type="AlphaFoldDB" id="A0A0C3DPL0"/>
<evidence type="ECO:0000256" key="1">
    <source>
        <dbReference type="SAM" id="MobiDB-lite"/>
    </source>
</evidence>
<proteinExistence type="predicted"/>
<accession>A0A0C3DPL0</accession>
<reference evidence="2 3" key="1">
    <citation type="submission" date="2014-04" db="EMBL/GenBank/DDBJ databases">
        <authorList>
            <consortium name="DOE Joint Genome Institute"/>
            <person name="Kuo A."/>
            <person name="Martino E."/>
            <person name="Perotto S."/>
            <person name="Kohler A."/>
            <person name="Nagy L.G."/>
            <person name="Floudas D."/>
            <person name="Copeland A."/>
            <person name="Barry K.W."/>
            <person name="Cichocki N."/>
            <person name="Veneault-Fourrey C."/>
            <person name="LaButti K."/>
            <person name="Lindquist E.A."/>
            <person name="Lipzen A."/>
            <person name="Lundell T."/>
            <person name="Morin E."/>
            <person name="Murat C."/>
            <person name="Sun H."/>
            <person name="Tunlid A."/>
            <person name="Henrissat B."/>
            <person name="Grigoriev I.V."/>
            <person name="Hibbett D.S."/>
            <person name="Martin F."/>
            <person name="Nordberg H.P."/>
            <person name="Cantor M.N."/>
            <person name="Hua S.X."/>
        </authorList>
    </citation>
    <scope>NUCLEOTIDE SEQUENCE [LARGE SCALE GENOMIC DNA]</scope>
    <source>
        <strain evidence="2 3">Zn</strain>
    </source>
</reference>
<organism evidence="2 3">
    <name type="scientific">Oidiodendron maius (strain Zn)</name>
    <dbReference type="NCBI Taxonomy" id="913774"/>
    <lineage>
        <taxon>Eukaryota</taxon>
        <taxon>Fungi</taxon>
        <taxon>Dikarya</taxon>
        <taxon>Ascomycota</taxon>
        <taxon>Pezizomycotina</taxon>
        <taxon>Leotiomycetes</taxon>
        <taxon>Leotiomycetes incertae sedis</taxon>
        <taxon>Myxotrichaceae</taxon>
        <taxon>Oidiodendron</taxon>
    </lineage>
</organism>
<sequence>MGGETESVADQCSDMSLLTRGDEIPPLSRHQLKQEPETLIPKMEKIGDSWHKKSNRADKLRSSPRLVALRNYLSVFATGPSIAGDLH</sequence>
<evidence type="ECO:0000313" key="2">
    <source>
        <dbReference type="EMBL" id="KIN03998.1"/>
    </source>
</evidence>
<dbReference type="HOGENOM" id="CLU_2483942_0_0_1"/>
<keyword evidence="3" id="KW-1185">Reference proteome</keyword>
<gene>
    <name evidence="2" type="ORF">OIDMADRAFT_18132</name>
</gene>
<evidence type="ECO:0000313" key="3">
    <source>
        <dbReference type="Proteomes" id="UP000054321"/>
    </source>
</evidence>
<dbReference type="Proteomes" id="UP000054321">
    <property type="component" value="Unassembled WGS sequence"/>
</dbReference>
<dbReference type="EMBL" id="KN832873">
    <property type="protein sequence ID" value="KIN03998.1"/>
    <property type="molecule type" value="Genomic_DNA"/>
</dbReference>
<feature type="compositionally biased region" description="Basic and acidic residues" evidence="1">
    <location>
        <begin position="32"/>
        <end position="60"/>
    </location>
</feature>